<accession>G4YIR2</accession>
<evidence type="ECO:0000256" key="5">
    <source>
        <dbReference type="ARBA" id="ARBA00023273"/>
    </source>
</evidence>
<dbReference type="Pfam" id="PF00334">
    <property type="entry name" value="NDK"/>
    <property type="match status" value="1"/>
</dbReference>
<comment type="similarity">
    <text evidence="6">Belongs to the NDK family.</text>
</comment>
<dbReference type="OMA" id="IFLKRCD"/>
<dbReference type="PANTHER" id="PTHR43109">
    <property type="entry name" value="NUCLEOSIDE DIPHOSPHATE KINASE 7"/>
    <property type="match status" value="1"/>
</dbReference>
<evidence type="ECO:0000256" key="6">
    <source>
        <dbReference type="PROSITE-ProRule" id="PRU00706"/>
    </source>
</evidence>
<keyword evidence="9" id="KW-1185">Reference proteome</keyword>
<dbReference type="GeneID" id="20644753"/>
<dbReference type="GO" id="GO:0005879">
    <property type="term" value="C:axonemal microtubule"/>
    <property type="evidence" value="ECO:0007669"/>
    <property type="project" value="TreeGrafter"/>
</dbReference>
<comment type="subcellular location">
    <subcellularLocation>
        <location evidence="1">Cell projection</location>
        <location evidence="1">Cilium</location>
    </subcellularLocation>
    <subcellularLocation>
        <location evidence="2">Cytoplasm</location>
        <location evidence="2">Cytoskeleton</location>
    </subcellularLocation>
</comment>
<sequence>MDEEQELAFFLEWYDPQSGLKKGYIMHYHGDNTVELVERKTRKIFLKRIRIPTVNLDDLYVGGSVTVYSRQLTIIEPANEFTRQMLRQREDKATFIVTPSGYSQMGRIIQLIEQSGLLVRDLRMVQLQKPHLMTLQSLGAITDNNQQQALLSDVCVLIEVRLPTPKELQDAQVKLAGAGLADVVLIASRGLDSLCPGTTPSNAFPTTAVLDNCTLCLVRPRLIREARVGEVLDAIVAAGFEVSAMKLVHLQMNEADELFQIYKGVVRQYHEMLKYMCSSPCLALEVRGEDIVRRFRELCGPFDVQVAKTLRPDSLRAKFGRTNIYNALHCTDCPEDGVLECQFVFRSLS</sequence>
<keyword evidence="5" id="KW-0966">Cell projection</keyword>
<dbReference type="InParanoid" id="G4YIR2"/>
<proteinExistence type="inferred from homology"/>
<evidence type="ECO:0000256" key="2">
    <source>
        <dbReference type="ARBA" id="ARBA00004245"/>
    </source>
</evidence>
<dbReference type="CDD" id="cd04412">
    <property type="entry name" value="NDPk7B"/>
    <property type="match status" value="1"/>
</dbReference>
<evidence type="ECO:0000259" key="7">
    <source>
        <dbReference type="PROSITE" id="PS51336"/>
    </source>
</evidence>
<name>G4YIR2_PHYSP</name>
<dbReference type="PROSITE" id="PS51374">
    <property type="entry name" value="NDPK_LIKE"/>
    <property type="match status" value="1"/>
</dbReference>
<dbReference type="Gene3D" id="3.30.70.141">
    <property type="entry name" value="Nucleoside diphosphate kinase-like domain"/>
    <property type="match status" value="1"/>
</dbReference>
<protein>
    <recommendedName>
        <fullName evidence="7">DM10 domain-containing protein</fullName>
    </recommendedName>
</protein>
<dbReference type="Proteomes" id="UP000002640">
    <property type="component" value="Unassembled WGS sequence"/>
</dbReference>
<dbReference type="Gene3D" id="2.30.29.170">
    <property type="match status" value="1"/>
</dbReference>
<evidence type="ECO:0000313" key="9">
    <source>
        <dbReference type="Proteomes" id="UP000002640"/>
    </source>
</evidence>
<dbReference type="PROSITE" id="PS51336">
    <property type="entry name" value="DM10"/>
    <property type="match status" value="1"/>
</dbReference>
<keyword evidence="4" id="KW-0206">Cytoskeleton</keyword>
<dbReference type="SMART" id="SM00562">
    <property type="entry name" value="NDK"/>
    <property type="match status" value="1"/>
</dbReference>
<feature type="domain" description="DM10" evidence="7">
    <location>
        <begin position="3"/>
        <end position="90"/>
    </location>
</feature>
<dbReference type="InterPro" id="IPR034907">
    <property type="entry name" value="NDK-like_dom"/>
</dbReference>
<dbReference type="AlphaFoldDB" id="G4YIR2"/>
<dbReference type="SMART" id="SM00676">
    <property type="entry name" value="DM10"/>
    <property type="match status" value="1"/>
</dbReference>
<dbReference type="KEGG" id="psoj:PHYSODRAFT_322150"/>
<dbReference type="InterPro" id="IPR037993">
    <property type="entry name" value="NDPk7B"/>
</dbReference>
<organism evidence="8 9">
    <name type="scientific">Phytophthora sojae (strain P6497)</name>
    <name type="common">Soybean stem and root rot agent</name>
    <name type="synonym">Phytophthora megasperma f. sp. glycines</name>
    <dbReference type="NCBI Taxonomy" id="1094619"/>
    <lineage>
        <taxon>Eukaryota</taxon>
        <taxon>Sar</taxon>
        <taxon>Stramenopiles</taxon>
        <taxon>Oomycota</taxon>
        <taxon>Peronosporomycetes</taxon>
        <taxon>Peronosporales</taxon>
        <taxon>Peronosporaceae</taxon>
        <taxon>Phytophthora</taxon>
    </lineage>
</organism>
<evidence type="ECO:0000256" key="3">
    <source>
        <dbReference type="ARBA" id="ARBA00022490"/>
    </source>
</evidence>
<dbReference type="InterPro" id="IPR036850">
    <property type="entry name" value="NDK-like_dom_sf"/>
</dbReference>
<dbReference type="PANTHER" id="PTHR43109:SF2">
    <property type="entry name" value="NUCLEOSIDE DIPHOSPHATE KINASE 7"/>
    <property type="match status" value="1"/>
</dbReference>
<evidence type="ECO:0000256" key="4">
    <source>
        <dbReference type="ARBA" id="ARBA00023212"/>
    </source>
</evidence>
<evidence type="ECO:0000313" key="8">
    <source>
        <dbReference type="EMBL" id="EGZ28482.1"/>
    </source>
</evidence>
<dbReference type="SUPFAM" id="SSF54919">
    <property type="entry name" value="Nucleoside diphosphate kinase, NDK"/>
    <property type="match status" value="1"/>
</dbReference>
<dbReference type="InterPro" id="IPR006602">
    <property type="entry name" value="DM10_dom"/>
</dbReference>
<dbReference type="EMBL" id="JH159151">
    <property type="protein sequence ID" value="EGZ28482.1"/>
    <property type="molecule type" value="Genomic_DNA"/>
</dbReference>
<evidence type="ECO:0000256" key="1">
    <source>
        <dbReference type="ARBA" id="ARBA00004138"/>
    </source>
</evidence>
<dbReference type="RefSeq" id="XP_009515757.1">
    <property type="nucleotide sequence ID" value="XM_009517462.1"/>
</dbReference>
<keyword evidence="3" id="KW-0963">Cytoplasm</keyword>
<comment type="caution">
    <text evidence="6">Lacks conserved residue(s) required for the propagation of feature annotation.</text>
</comment>
<gene>
    <name evidence="8" type="ORF">PHYSODRAFT_322150</name>
</gene>
<reference evidence="8 9" key="1">
    <citation type="journal article" date="2006" name="Science">
        <title>Phytophthora genome sequences uncover evolutionary origins and mechanisms of pathogenesis.</title>
        <authorList>
            <person name="Tyler B.M."/>
            <person name="Tripathy S."/>
            <person name="Zhang X."/>
            <person name="Dehal P."/>
            <person name="Jiang R.H."/>
            <person name="Aerts A."/>
            <person name="Arredondo F.D."/>
            <person name="Baxter L."/>
            <person name="Bensasson D."/>
            <person name="Beynon J.L."/>
            <person name="Chapman J."/>
            <person name="Damasceno C.M."/>
            <person name="Dorrance A.E."/>
            <person name="Dou D."/>
            <person name="Dickerman A.W."/>
            <person name="Dubchak I.L."/>
            <person name="Garbelotto M."/>
            <person name="Gijzen M."/>
            <person name="Gordon S.G."/>
            <person name="Govers F."/>
            <person name="Grunwald N.J."/>
            <person name="Huang W."/>
            <person name="Ivors K.L."/>
            <person name="Jones R.W."/>
            <person name="Kamoun S."/>
            <person name="Krampis K."/>
            <person name="Lamour K.H."/>
            <person name="Lee M.K."/>
            <person name="McDonald W.H."/>
            <person name="Medina M."/>
            <person name="Meijer H.J."/>
            <person name="Nordberg E.K."/>
            <person name="Maclean D.J."/>
            <person name="Ospina-Giraldo M.D."/>
            <person name="Morris P.F."/>
            <person name="Phuntumart V."/>
            <person name="Putnam N.H."/>
            <person name="Rash S."/>
            <person name="Rose J.K."/>
            <person name="Sakihama Y."/>
            <person name="Salamov A.A."/>
            <person name="Savidor A."/>
            <person name="Scheuring C.F."/>
            <person name="Smith B.M."/>
            <person name="Sobral B.W."/>
            <person name="Terry A."/>
            <person name="Torto-Alalibo T.A."/>
            <person name="Win J."/>
            <person name="Xu Z."/>
            <person name="Zhang H."/>
            <person name="Grigoriev I.V."/>
            <person name="Rokhsar D.S."/>
            <person name="Boore J.L."/>
        </authorList>
    </citation>
    <scope>NUCLEOTIDE SEQUENCE [LARGE SCALE GENOMIC DNA]</scope>
    <source>
        <strain evidence="8 9">P6497</strain>
    </source>
</reference>
<dbReference type="STRING" id="1094619.G4YIR2"/>
<dbReference type="SMR" id="G4YIR2"/>